<keyword evidence="3" id="KW-0472">Membrane</keyword>
<gene>
    <name evidence="7" type="ordered locus">Mahau_2226</name>
</gene>
<reference evidence="8" key="1">
    <citation type="submission" date="2010-11" db="EMBL/GenBank/DDBJ databases">
        <title>The complete genome of Mahella australiensis DSM 15567.</title>
        <authorList>
            <consortium name="US DOE Joint Genome Institute (JGI-PGF)"/>
            <person name="Lucas S."/>
            <person name="Copeland A."/>
            <person name="Lapidus A."/>
            <person name="Bruce D."/>
            <person name="Goodwin L."/>
            <person name="Pitluck S."/>
            <person name="Kyrpides N."/>
            <person name="Mavromatis K."/>
            <person name="Pagani I."/>
            <person name="Ivanova N."/>
            <person name="Teshima H."/>
            <person name="Brettin T."/>
            <person name="Detter J.C."/>
            <person name="Han C."/>
            <person name="Tapia R."/>
            <person name="Land M."/>
            <person name="Hauser L."/>
            <person name="Markowitz V."/>
            <person name="Cheng J.-F."/>
            <person name="Hugenholtz P."/>
            <person name="Woyke T."/>
            <person name="Wu D."/>
            <person name="Spring S."/>
            <person name="Pukall R."/>
            <person name="Steenblock K."/>
            <person name="Schneider S."/>
            <person name="Klenk H.-P."/>
            <person name="Eisen J.A."/>
        </authorList>
    </citation>
    <scope>NUCLEOTIDE SEQUENCE [LARGE SCALE GENOMIC DNA]</scope>
    <source>
        <strain evidence="8">DSM 15567 / CIP 107919 / 50-1 BON</strain>
    </source>
</reference>
<evidence type="ECO:0000313" key="8">
    <source>
        <dbReference type="Proteomes" id="UP000008457"/>
    </source>
</evidence>
<accession>F4A3E2</accession>
<dbReference type="PROSITE" id="PS51257">
    <property type="entry name" value="PROKAR_LIPOPROTEIN"/>
    <property type="match status" value="1"/>
</dbReference>
<protein>
    <submittedName>
        <fullName evidence="7">Extracellular solute-binding protein family 1</fullName>
    </submittedName>
</protein>
<dbReference type="KEGG" id="mas:Mahau_2226"/>
<name>F4A3E2_MAHA5</name>
<dbReference type="RefSeq" id="WP_013781824.1">
    <property type="nucleotide sequence ID" value="NC_015520.1"/>
</dbReference>
<keyword evidence="4" id="KW-0564">Palmitate</keyword>
<evidence type="ECO:0000256" key="6">
    <source>
        <dbReference type="SAM" id="MobiDB-lite"/>
    </source>
</evidence>
<keyword evidence="1" id="KW-1003">Cell membrane</keyword>
<evidence type="ECO:0000256" key="5">
    <source>
        <dbReference type="ARBA" id="ARBA00023288"/>
    </source>
</evidence>
<evidence type="ECO:0000256" key="4">
    <source>
        <dbReference type="ARBA" id="ARBA00023139"/>
    </source>
</evidence>
<dbReference type="PANTHER" id="PTHR43649">
    <property type="entry name" value="ARABINOSE-BINDING PROTEIN-RELATED"/>
    <property type="match status" value="1"/>
</dbReference>
<reference evidence="7 8" key="2">
    <citation type="journal article" date="2011" name="Stand. Genomic Sci.">
        <title>Complete genome sequence of Mahella australiensis type strain (50-1 BON).</title>
        <authorList>
            <person name="Sikorski J."/>
            <person name="Teshima H."/>
            <person name="Nolan M."/>
            <person name="Lucas S."/>
            <person name="Hammon N."/>
            <person name="Deshpande S."/>
            <person name="Cheng J.F."/>
            <person name="Pitluck S."/>
            <person name="Liolios K."/>
            <person name="Pagani I."/>
            <person name="Ivanova N."/>
            <person name="Huntemann M."/>
            <person name="Mavromatis K."/>
            <person name="Ovchinikova G."/>
            <person name="Pati A."/>
            <person name="Tapia R."/>
            <person name="Han C."/>
            <person name="Goodwin L."/>
            <person name="Chen A."/>
            <person name="Palaniappan K."/>
            <person name="Land M."/>
            <person name="Hauser L."/>
            <person name="Ngatchou-Djao O.D."/>
            <person name="Rohde M."/>
            <person name="Pukall R."/>
            <person name="Spring S."/>
            <person name="Abt B."/>
            <person name="Goker M."/>
            <person name="Detter J.C."/>
            <person name="Woyke T."/>
            <person name="Bristow J."/>
            <person name="Markowitz V."/>
            <person name="Hugenholtz P."/>
            <person name="Eisen J.A."/>
            <person name="Kyrpides N.C."/>
            <person name="Klenk H.P."/>
            <person name="Lapidus A."/>
        </authorList>
    </citation>
    <scope>NUCLEOTIDE SEQUENCE [LARGE SCALE GENOMIC DNA]</scope>
    <source>
        <strain evidence="8">DSM 15567 / CIP 107919 / 50-1 BON</strain>
    </source>
</reference>
<dbReference type="InterPro" id="IPR006059">
    <property type="entry name" value="SBP"/>
</dbReference>
<feature type="compositionally biased region" description="Low complexity" evidence="6">
    <location>
        <begin position="42"/>
        <end position="55"/>
    </location>
</feature>
<evidence type="ECO:0000256" key="2">
    <source>
        <dbReference type="ARBA" id="ARBA00022729"/>
    </source>
</evidence>
<dbReference type="eggNOG" id="COG1653">
    <property type="taxonomic scope" value="Bacteria"/>
</dbReference>
<dbReference type="PANTHER" id="PTHR43649:SF33">
    <property type="entry name" value="POLYGALACTURONAN_RHAMNOGALACTURONAN-BINDING PROTEIN YTCQ"/>
    <property type="match status" value="1"/>
</dbReference>
<dbReference type="InterPro" id="IPR050490">
    <property type="entry name" value="Bact_solute-bd_prot1"/>
</dbReference>
<dbReference type="STRING" id="697281.Mahau_2226"/>
<evidence type="ECO:0000256" key="3">
    <source>
        <dbReference type="ARBA" id="ARBA00023136"/>
    </source>
</evidence>
<keyword evidence="8" id="KW-1185">Reference proteome</keyword>
<dbReference type="Proteomes" id="UP000008457">
    <property type="component" value="Chromosome"/>
</dbReference>
<dbReference type="AlphaFoldDB" id="F4A3E2"/>
<dbReference type="HOGENOM" id="CLU_578629_0_0_9"/>
<proteinExistence type="predicted"/>
<evidence type="ECO:0000256" key="1">
    <source>
        <dbReference type="ARBA" id="ARBA00022475"/>
    </source>
</evidence>
<dbReference type="SUPFAM" id="SSF53850">
    <property type="entry name" value="Periplasmic binding protein-like II"/>
    <property type="match status" value="1"/>
</dbReference>
<dbReference type="Gene3D" id="3.40.190.10">
    <property type="entry name" value="Periplasmic binding protein-like II"/>
    <property type="match status" value="2"/>
</dbReference>
<keyword evidence="2" id="KW-0732">Signal</keyword>
<evidence type="ECO:0000313" key="7">
    <source>
        <dbReference type="EMBL" id="AEE97397.1"/>
    </source>
</evidence>
<organism evidence="7 8">
    <name type="scientific">Mahella australiensis (strain DSM 15567 / CIP 107919 / 50-1 BON)</name>
    <dbReference type="NCBI Taxonomy" id="697281"/>
    <lineage>
        <taxon>Bacteria</taxon>
        <taxon>Bacillati</taxon>
        <taxon>Bacillota</taxon>
        <taxon>Clostridia</taxon>
        <taxon>Thermoanaerobacterales</taxon>
        <taxon>Thermoanaerobacterales Family IV. Incertae Sedis</taxon>
        <taxon>Mahella</taxon>
    </lineage>
</organism>
<dbReference type="EMBL" id="CP002360">
    <property type="protein sequence ID" value="AEE97397.1"/>
    <property type="molecule type" value="Genomic_DNA"/>
</dbReference>
<dbReference type="Pfam" id="PF01547">
    <property type="entry name" value="SBP_bac_1"/>
    <property type="match status" value="1"/>
</dbReference>
<feature type="region of interest" description="Disordered" evidence="6">
    <location>
        <begin position="32"/>
        <end position="56"/>
    </location>
</feature>
<sequence length="489" mass="54499">MKRTLISVLAMGLLVAMLLGLAIGCQSSGGSVESKDIETSTGGQQENAGQEAQQIEQKEPVRIVTSVVGGKDPDENKLFEQEVKRLTGIQIEIIKPPSTEYDQKVATTLAGGEKVDLIYTGATQFEKLFPQGFFEPLTDRIKNSEVLSDPNIIDPKEWDRITREDGNIYAVFNKDEGGTLPIVRWDWMQKLKLEPPQTLDEYYEVLKAFAEQDPDGNGEKDTYGLTLSKLYDIQPFMGVYGLIGKHAQDDNGQWYIPWATDQAIPVYEWLAKLYKEGILDPNFATNTTANERELFMNDKVGMMVYWAAWVGMFNDQVRSEEPNTTFEAKGIEPPKGPNGEALLMAGEDGLWVIPKNSTNKDLAFKFLEFWHTEEGNILGTLGILDNDYKLENGKYVLTEVGKSHAMDHGAPYPKSLKWVNPIGTPLNFEGANQIVKKYAKPQTARADTADAMSIVDKYGIKAVLGELSAQDAVKAMRSELKSKGYIDIE</sequence>
<keyword evidence="5" id="KW-0449">Lipoprotein</keyword>